<gene>
    <name evidence="2" type="ORF">QUF54_03215</name>
</gene>
<reference evidence="2" key="1">
    <citation type="submission" date="2023-06" db="EMBL/GenBank/DDBJ databases">
        <title>Uncultivated large filamentous bacteria from sulfidic sediments reveal new species and different genomic features in energy metabolism and defense.</title>
        <authorList>
            <person name="Fonseca A."/>
        </authorList>
    </citation>
    <scope>NUCLEOTIDE SEQUENCE</scope>
    <source>
        <strain evidence="2">HSG4</strain>
    </source>
</reference>
<dbReference type="Gene3D" id="1.10.3290.10">
    <property type="entry name" value="Fido-like domain"/>
    <property type="match status" value="1"/>
</dbReference>
<comment type="caution">
    <text evidence="2">The sequence shown here is derived from an EMBL/GenBank/DDBJ whole genome shotgun (WGS) entry which is preliminary data.</text>
</comment>
<dbReference type="PANTHER" id="PTHR13504:SF38">
    <property type="entry name" value="FIDO DOMAIN-CONTAINING PROTEIN"/>
    <property type="match status" value="1"/>
</dbReference>
<dbReference type="InterPro" id="IPR040198">
    <property type="entry name" value="Fido_containing"/>
</dbReference>
<evidence type="ECO:0000313" key="2">
    <source>
        <dbReference type="EMBL" id="MDM8562343.1"/>
    </source>
</evidence>
<dbReference type="PANTHER" id="PTHR13504">
    <property type="entry name" value="FIDO DOMAIN-CONTAINING PROTEIN DDB_G0283145"/>
    <property type="match status" value="1"/>
</dbReference>
<dbReference type="Proteomes" id="UP001171945">
    <property type="component" value="Unassembled WGS sequence"/>
</dbReference>
<dbReference type="InterPro" id="IPR003812">
    <property type="entry name" value="Fido"/>
</dbReference>
<accession>A0ABT7VRP6</accession>
<dbReference type="Pfam" id="PF02661">
    <property type="entry name" value="Fic"/>
    <property type="match status" value="1"/>
</dbReference>
<name>A0ABT7VRP6_9GAMM</name>
<dbReference type="EMBL" id="JAUCGM010000122">
    <property type="protein sequence ID" value="MDM8562343.1"/>
    <property type="molecule type" value="Genomic_DNA"/>
</dbReference>
<keyword evidence="3" id="KW-1185">Reference proteome</keyword>
<sequence length="276" mass="32418">MQEPHSINVITKMKLFKHLKFLEGLNRTQQQEFLTRLKVEWTYTSNALEGNTISLGDTQFIIEYGLTVKGKSIQEHNEIIGHARAIDLVYELLDKETLEKPDIFNLHKAVQTQVVVDIYSPIGNWKNESNGRYVKQNERLIYQSYPKPEHIEHLMQLWMAEFNSYNTLKTQEEALRAYTRLHLAFTSIHPFFDGNGRMARLLANIPLLKNGFLPIVINNQNRQEYLEALSEYDLRSPELNQQTTQLIIENQAFDQLKVFFKTQYPNTQNLSNERMR</sequence>
<evidence type="ECO:0000259" key="1">
    <source>
        <dbReference type="PROSITE" id="PS51459"/>
    </source>
</evidence>
<dbReference type="SUPFAM" id="SSF140931">
    <property type="entry name" value="Fic-like"/>
    <property type="match status" value="1"/>
</dbReference>
<organism evidence="2 3">
    <name type="scientific">Candidatus Marithioploca araucensis</name>
    <dbReference type="NCBI Taxonomy" id="70273"/>
    <lineage>
        <taxon>Bacteria</taxon>
        <taxon>Pseudomonadati</taxon>
        <taxon>Pseudomonadota</taxon>
        <taxon>Gammaproteobacteria</taxon>
        <taxon>Thiotrichales</taxon>
        <taxon>Thiotrichaceae</taxon>
        <taxon>Candidatus Marithioploca</taxon>
    </lineage>
</organism>
<evidence type="ECO:0000313" key="3">
    <source>
        <dbReference type="Proteomes" id="UP001171945"/>
    </source>
</evidence>
<feature type="domain" description="Fido" evidence="1">
    <location>
        <begin position="98"/>
        <end position="249"/>
    </location>
</feature>
<proteinExistence type="predicted"/>
<dbReference type="PROSITE" id="PS51459">
    <property type="entry name" value="FIDO"/>
    <property type="match status" value="1"/>
</dbReference>
<protein>
    <submittedName>
        <fullName evidence="2">Fic family protein</fullName>
    </submittedName>
</protein>
<dbReference type="InterPro" id="IPR036597">
    <property type="entry name" value="Fido-like_dom_sf"/>
</dbReference>